<reference evidence="1" key="1">
    <citation type="submission" date="2022-03" db="EMBL/GenBank/DDBJ databases">
        <authorList>
            <person name="Lindestad O."/>
        </authorList>
    </citation>
    <scope>NUCLEOTIDE SEQUENCE</scope>
</reference>
<dbReference type="AlphaFoldDB" id="A0A8S4SAU0"/>
<gene>
    <name evidence="1" type="primary">jg2007</name>
    <name evidence="1" type="ORF">PAEG_LOCUS22408</name>
</gene>
<proteinExistence type="predicted"/>
<comment type="caution">
    <text evidence="1">The sequence shown here is derived from an EMBL/GenBank/DDBJ whole genome shotgun (WGS) entry which is preliminary data.</text>
</comment>
<evidence type="ECO:0000313" key="2">
    <source>
        <dbReference type="Proteomes" id="UP000838756"/>
    </source>
</evidence>
<name>A0A8S4SAU0_9NEOP</name>
<keyword evidence="2" id="KW-1185">Reference proteome</keyword>
<accession>A0A8S4SAU0</accession>
<sequence>MRLTTNNDILVSSKPEILGEVESFYGQLYTTVQTPVEDLAKDPRAKLTRDFSLYEISVSLKQLKNSKACVNGSPELVNAALVDPNELDRRH</sequence>
<dbReference type="Proteomes" id="UP000838756">
    <property type="component" value="Unassembled WGS sequence"/>
</dbReference>
<dbReference type="OrthoDB" id="407509at2759"/>
<organism evidence="1 2">
    <name type="scientific">Pararge aegeria aegeria</name>
    <dbReference type="NCBI Taxonomy" id="348720"/>
    <lineage>
        <taxon>Eukaryota</taxon>
        <taxon>Metazoa</taxon>
        <taxon>Ecdysozoa</taxon>
        <taxon>Arthropoda</taxon>
        <taxon>Hexapoda</taxon>
        <taxon>Insecta</taxon>
        <taxon>Pterygota</taxon>
        <taxon>Neoptera</taxon>
        <taxon>Endopterygota</taxon>
        <taxon>Lepidoptera</taxon>
        <taxon>Glossata</taxon>
        <taxon>Ditrysia</taxon>
        <taxon>Papilionoidea</taxon>
        <taxon>Nymphalidae</taxon>
        <taxon>Satyrinae</taxon>
        <taxon>Satyrini</taxon>
        <taxon>Parargina</taxon>
        <taxon>Pararge</taxon>
    </lineage>
</organism>
<evidence type="ECO:0000313" key="1">
    <source>
        <dbReference type="EMBL" id="CAH2252366.1"/>
    </source>
</evidence>
<dbReference type="EMBL" id="CAKXAJ010026033">
    <property type="protein sequence ID" value="CAH2252366.1"/>
    <property type="molecule type" value="Genomic_DNA"/>
</dbReference>
<protein>
    <submittedName>
        <fullName evidence="1">Jg2007 protein</fullName>
    </submittedName>
</protein>